<comment type="caution">
    <text evidence="2">The sequence shown here is derived from an EMBL/GenBank/DDBJ whole genome shotgun (WGS) entry which is preliminary data.</text>
</comment>
<organism evidence="2 3">
    <name type="scientific">Colletotrichum plurivorum</name>
    <dbReference type="NCBI Taxonomy" id="2175906"/>
    <lineage>
        <taxon>Eukaryota</taxon>
        <taxon>Fungi</taxon>
        <taxon>Dikarya</taxon>
        <taxon>Ascomycota</taxon>
        <taxon>Pezizomycotina</taxon>
        <taxon>Sordariomycetes</taxon>
        <taxon>Hypocreomycetidae</taxon>
        <taxon>Glomerellales</taxon>
        <taxon>Glomerellaceae</taxon>
        <taxon>Colletotrichum</taxon>
        <taxon>Colletotrichum orchidearum species complex</taxon>
    </lineage>
</organism>
<dbReference type="InterPro" id="IPR010730">
    <property type="entry name" value="HET"/>
</dbReference>
<gene>
    <name evidence="2" type="ORF">CPLU01_08670</name>
</gene>
<dbReference type="PANTHER" id="PTHR33112">
    <property type="entry name" value="DOMAIN PROTEIN, PUTATIVE-RELATED"/>
    <property type="match status" value="1"/>
</dbReference>
<name>A0A8H6KCG8_9PEZI</name>
<evidence type="ECO:0000313" key="3">
    <source>
        <dbReference type="Proteomes" id="UP000654918"/>
    </source>
</evidence>
<dbReference type="EMBL" id="WIGO01000126">
    <property type="protein sequence ID" value="KAF6828191.1"/>
    <property type="molecule type" value="Genomic_DNA"/>
</dbReference>
<dbReference type="Pfam" id="PF06985">
    <property type="entry name" value="HET"/>
    <property type="match status" value="1"/>
</dbReference>
<dbReference type="Proteomes" id="UP000654918">
    <property type="component" value="Unassembled WGS sequence"/>
</dbReference>
<protein>
    <submittedName>
        <fullName evidence="2">Heterokaryon incompatibility protein</fullName>
    </submittedName>
</protein>
<feature type="domain" description="Heterokaryon incompatibility" evidence="1">
    <location>
        <begin position="6"/>
        <end position="142"/>
    </location>
</feature>
<evidence type="ECO:0000313" key="2">
    <source>
        <dbReference type="EMBL" id="KAF6828191.1"/>
    </source>
</evidence>
<accession>A0A8H6KCG8</accession>
<sequence length="323" mass="37492">MVGIDRQKLPRTLKDALYICERLRISYLWVVSLCIIQDSEDDWQLEAAKMSGIYLGSLLTLSFSSALSAESGCFNENSIHALEFVRLRKSWATLDGTLSDGRKSRLYIPSSRGIHVEDDPTKTFQKEVLAGPLSERAWVLQEHVLPRRTLYFTSKQLFWECQHCRLSEDNYPQDQLPFFPICDLDFTLDAGTIVSLWYCKIVVEYMHRKLTRETDRLVAMAHQRPGQSNISKSKNRLHCGPMEGLYHTRSSMGAKRPRQEKQNLRLSLLVMGFAGFRRVISPRAERSYTPNLRFSRKSPKCFLEAQDRQPFCRCNLRLYRLGR</sequence>
<dbReference type="PANTHER" id="PTHR33112:SF9">
    <property type="entry name" value="HETEROKARYON INCOMPATIBILITY DOMAIN-CONTAINING PROTEIN"/>
    <property type="match status" value="1"/>
</dbReference>
<reference evidence="2" key="1">
    <citation type="journal article" date="2020" name="Phytopathology">
        <title>Genome Sequence Resources of Colletotrichum truncatum, C. plurivorum, C. musicola, and C. sojae: Four Species Pathogenic to Soybean (Glycine max).</title>
        <authorList>
            <person name="Rogerio F."/>
            <person name="Boufleur T.R."/>
            <person name="Ciampi-Guillardi M."/>
            <person name="Sukno S.A."/>
            <person name="Thon M.R."/>
            <person name="Massola Junior N.S."/>
            <person name="Baroncelli R."/>
        </authorList>
    </citation>
    <scope>NUCLEOTIDE SEQUENCE</scope>
    <source>
        <strain evidence="2">LFN00145</strain>
    </source>
</reference>
<keyword evidence="3" id="KW-1185">Reference proteome</keyword>
<dbReference type="AlphaFoldDB" id="A0A8H6KCG8"/>
<proteinExistence type="predicted"/>
<evidence type="ECO:0000259" key="1">
    <source>
        <dbReference type="Pfam" id="PF06985"/>
    </source>
</evidence>